<dbReference type="EC" id="3.4.21.-" evidence="2"/>
<dbReference type="InterPro" id="IPR009003">
    <property type="entry name" value="Peptidase_S1_PA"/>
</dbReference>
<accession>A0ABU0YXC0</accession>
<dbReference type="InterPro" id="IPR001254">
    <property type="entry name" value="Trypsin_dom"/>
</dbReference>
<evidence type="ECO:0000313" key="3">
    <source>
        <dbReference type="Proteomes" id="UP001230156"/>
    </source>
</evidence>
<reference evidence="3" key="1">
    <citation type="submission" date="2023-08" db="EMBL/GenBank/DDBJ databases">
        <title>Rhodospirillaceae gen. nov., a novel taxon isolated from the Yangtze River Yuezi River estuary sludge.</title>
        <authorList>
            <person name="Ruan L."/>
        </authorList>
    </citation>
    <scope>NUCLEOTIDE SEQUENCE [LARGE SCALE GENOMIC DNA]</scope>
    <source>
        <strain evidence="3">R-7</strain>
    </source>
</reference>
<organism evidence="2 3">
    <name type="scientific">Dongia sedimenti</name>
    <dbReference type="NCBI Taxonomy" id="3064282"/>
    <lineage>
        <taxon>Bacteria</taxon>
        <taxon>Pseudomonadati</taxon>
        <taxon>Pseudomonadota</taxon>
        <taxon>Alphaproteobacteria</taxon>
        <taxon>Rhodospirillales</taxon>
        <taxon>Dongiaceae</taxon>
        <taxon>Dongia</taxon>
    </lineage>
</organism>
<keyword evidence="3" id="KW-1185">Reference proteome</keyword>
<dbReference type="PANTHER" id="PTHR24260">
    <property type="match status" value="1"/>
</dbReference>
<protein>
    <submittedName>
        <fullName evidence="2">Trypsin-like serine protease</fullName>
        <ecNumber evidence="2">3.4.21.-</ecNumber>
    </submittedName>
</protein>
<dbReference type="RefSeq" id="WP_379962038.1">
    <property type="nucleotide sequence ID" value="NZ_JAUYVI010000013.1"/>
</dbReference>
<keyword evidence="2" id="KW-0378">Hydrolase</keyword>
<dbReference type="InterPro" id="IPR001314">
    <property type="entry name" value="Peptidase_S1A"/>
</dbReference>
<dbReference type="PROSITE" id="PS00134">
    <property type="entry name" value="TRYPSIN_HIS"/>
    <property type="match status" value="1"/>
</dbReference>
<dbReference type="PANTHER" id="PTHR24260:SF136">
    <property type="entry name" value="GH08193P-RELATED"/>
    <property type="match status" value="1"/>
</dbReference>
<evidence type="ECO:0000313" key="2">
    <source>
        <dbReference type="EMBL" id="MDQ7251558.1"/>
    </source>
</evidence>
<evidence type="ECO:0000259" key="1">
    <source>
        <dbReference type="PROSITE" id="PS50240"/>
    </source>
</evidence>
<dbReference type="InterPro" id="IPR043504">
    <property type="entry name" value="Peptidase_S1_PA_chymotrypsin"/>
</dbReference>
<dbReference type="Gene3D" id="2.40.10.10">
    <property type="entry name" value="Trypsin-like serine proteases"/>
    <property type="match status" value="1"/>
</dbReference>
<dbReference type="Proteomes" id="UP001230156">
    <property type="component" value="Unassembled WGS sequence"/>
</dbReference>
<gene>
    <name evidence="2" type="ORF">Q8A70_27980</name>
</gene>
<dbReference type="InterPro" id="IPR051333">
    <property type="entry name" value="CLIP_Serine_Protease"/>
</dbReference>
<dbReference type="PRINTS" id="PR00722">
    <property type="entry name" value="CHYMOTRYPSIN"/>
</dbReference>
<dbReference type="SUPFAM" id="SSF50494">
    <property type="entry name" value="Trypsin-like serine proteases"/>
    <property type="match status" value="1"/>
</dbReference>
<dbReference type="EMBL" id="JAUYVI010000013">
    <property type="protein sequence ID" value="MDQ7251558.1"/>
    <property type="molecule type" value="Genomic_DNA"/>
</dbReference>
<proteinExistence type="predicted"/>
<dbReference type="Pfam" id="PF00089">
    <property type="entry name" value="Trypsin"/>
    <property type="match status" value="1"/>
</dbReference>
<name>A0ABU0YXC0_9PROT</name>
<dbReference type="SMART" id="SM00020">
    <property type="entry name" value="Tryp_SPc"/>
    <property type="match status" value="1"/>
</dbReference>
<dbReference type="GO" id="GO:0016787">
    <property type="term" value="F:hydrolase activity"/>
    <property type="evidence" value="ECO:0007669"/>
    <property type="project" value="UniProtKB-KW"/>
</dbReference>
<dbReference type="InterPro" id="IPR018114">
    <property type="entry name" value="TRYPSIN_HIS"/>
</dbReference>
<comment type="caution">
    <text evidence="2">The sequence shown here is derived from an EMBL/GenBank/DDBJ whole genome shotgun (WGS) entry which is preliminary data.</text>
</comment>
<feature type="domain" description="Peptidase S1" evidence="1">
    <location>
        <begin position="10"/>
        <end position="202"/>
    </location>
</feature>
<sequence>MDKYDHPGACTGILITPRAVLTAAHCVSGDVKSVIVVFDLKIGEARKVPVTRTVIHPDYVDEEDKFNVGDIAIVFIAAHQYPTVIIPFDHDVTFTDGQQFVFAGYGRAVSNRSRSTGVLRKASIAASGYDTPREVALKPLMDAWPCDGDSGGPILRKDMSGRYALTGIMNAVSAGPVGECLFQNSFMTPLHSYSDWIASTLASGG</sequence>
<dbReference type="PROSITE" id="PS50240">
    <property type="entry name" value="TRYPSIN_DOM"/>
    <property type="match status" value="1"/>
</dbReference>